<dbReference type="InterPro" id="IPR018119">
    <property type="entry name" value="Strictosidine_synth_cons-reg"/>
</dbReference>
<comment type="caution">
    <text evidence="7">The sequence shown here is derived from an EMBL/GenBank/DDBJ whole genome shotgun (WGS) entry which is preliminary data.</text>
</comment>
<comment type="similarity">
    <text evidence="1">Belongs to the strictosidine synthase family.</text>
</comment>
<sequence>MHALAEKETALESMQRARAAQGPSDLENQRLGEMFLKYGCSSAFIGIIIGIYFLPSPIDPEPFIFERPPPALVGPLMVNKKLSRGQRLFEGLLRGPESFTADETGNLYTGTVDGKLWRIRDGQASFITQMGKNLSECGTTDFEPLCGRPHGIRMDRDGYLIVADSYFGLYKVHPKTGEKSLILSNQKGVDGIPFKFLNGLELSRNGTIYFTDSSSKWGRRHHRYEVIETNHLGRLLEYDPVTRTARTLLDGLYMANGIVISPQEDYILIAETSICRILRYWITGDKAGVKEVFMDNMPGYPDNIRVSTAGTYRVGFATTRFPGFFTPFLDAIGPYPAIKRFIAKVIPLSAYGALLRKHGLVLEVSNTGEILESFHDPDGSVTWAISDVYEHNGKLYLGSTDLPFLVVIH</sequence>
<feature type="transmembrane region" description="Helical" evidence="5">
    <location>
        <begin position="35"/>
        <end position="54"/>
    </location>
</feature>
<reference evidence="7" key="1">
    <citation type="journal article" date="2022" name="bioRxiv">
        <title>Sequencing and chromosome-scale assembly of the giantPleurodeles waltlgenome.</title>
        <authorList>
            <person name="Brown T."/>
            <person name="Elewa A."/>
            <person name="Iarovenko S."/>
            <person name="Subramanian E."/>
            <person name="Araus A.J."/>
            <person name="Petzold A."/>
            <person name="Susuki M."/>
            <person name="Suzuki K.-i.T."/>
            <person name="Hayashi T."/>
            <person name="Toyoda A."/>
            <person name="Oliveira C."/>
            <person name="Osipova E."/>
            <person name="Leigh N.D."/>
            <person name="Simon A."/>
            <person name="Yun M.H."/>
        </authorList>
    </citation>
    <scope>NUCLEOTIDE SEQUENCE</scope>
    <source>
        <strain evidence="7">20211129_DDA</strain>
        <tissue evidence="7">Liver</tissue>
    </source>
</reference>
<keyword evidence="8" id="KW-1185">Reference proteome</keyword>
<feature type="compositionally biased region" description="Basic and acidic residues" evidence="4">
    <location>
        <begin position="1"/>
        <end position="10"/>
    </location>
</feature>
<accession>A0AAV7SGN7</accession>
<feature type="region of interest" description="Disordered" evidence="4">
    <location>
        <begin position="1"/>
        <end position="23"/>
    </location>
</feature>
<evidence type="ECO:0000256" key="4">
    <source>
        <dbReference type="SAM" id="MobiDB-lite"/>
    </source>
</evidence>
<evidence type="ECO:0000313" key="7">
    <source>
        <dbReference type="EMBL" id="KAJ1163211.1"/>
    </source>
</evidence>
<keyword evidence="2" id="KW-0732">Signal</keyword>
<dbReference type="SUPFAM" id="SSF63829">
    <property type="entry name" value="Calcium-dependent phosphotriesterase"/>
    <property type="match status" value="1"/>
</dbReference>
<dbReference type="FunFam" id="2.120.10.30:FF:000032">
    <property type="entry name" value="Protein STRICTOSIDINE SYNTHASE-LIKE 13"/>
    <property type="match status" value="1"/>
</dbReference>
<evidence type="ECO:0000259" key="6">
    <source>
        <dbReference type="Pfam" id="PF03088"/>
    </source>
</evidence>
<dbReference type="InterPro" id="IPR011042">
    <property type="entry name" value="6-blade_b-propeller_TolB-like"/>
</dbReference>
<name>A0AAV7SGN7_PLEWA</name>
<dbReference type="PANTHER" id="PTHR10426:SF20">
    <property type="entry name" value="ADIPOCYTE PLASMA MEMBRANE-ASSOCIATED PROTEIN"/>
    <property type="match status" value="1"/>
</dbReference>
<dbReference type="PANTHER" id="PTHR10426">
    <property type="entry name" value="STRICTOSIDINE SYNTHASE-RELATED"/>
    <property type="match status" value="1"/>
</dbReference>
<evidence type="ECO:0000256" key="2">
    <source>
        <dbReference type="ARBA" id="ARBA00022729"/>
    </source>
</evidence>
<keyword evidence="5" id="KW-1133">Transmembrane helix</keyword>
<dbReference type="Proteomes" id="UP001066276">
    <property type="component" value="Chromosome 4_2"/>
</dbReference>
<keyword evidence="3" id="KW-0325">Glycoprotein</keyword>
<evidence type="ECO:0000256" key="5">
    <source>
        <dbReference type="SAM" id="Phobius"/>
    </source>
</evidence>
<evidence type="ECO:0000256" key="3">
    <source>
        <dbReference type="ARBA" id="ARBA00023180"/>
    </source>
</evidence>
<dbReference type="Pfam" id="PF03088">
    <property type="entry name" value="Str_synth"/>
    <property type="match status" value="1"/>
</dbReference>
<dbReference type="EMBL" id="JANPWB010000008">
    <property type="protein sequence ID" value="KAJ1163211.1"/>
    <property type="molecule type" value="Genomic_DNA"/>
</dbReference>
<dbReference type="GO" id="GO:0012505">
    <property type="term" value="C:endomembrane system"/>
    <property type="evidence" value="ECO:0007669"/>
    <property type="project" value="TreeGrafter"/>
</dbReference>
<organism evidence="7 8">
    <name type="scientific">Pleurodeles waltl</name>
    <name type="common">Iberian ribbed newt</name>
    <dbReference type="NCBI Taxonomy" id="8319"/>
    <lineage>
        <taxon>Eukaryota</taxon>
        <taxon>Metazoa</taxon>
        <taxon>Chordata</taxon>
        <taxon>Craniata</taxon>
        <taxon>Vertebrata</taxon>
        <taxon>Euteleostomi</taxon>
        <taxon>Amphibia</taxon>
        <taxon>Batrachia</taxon>
        <taxon>Caudata</taxon>
        <taxon>Salamandroidea</taxon>
        <taxon>Salamandridae</taxon>
        <taxon>Pleurodelinae</taxon>
        <taxon>Pleurodeles</taxon>
    </lineage>
</organism>
<gene>
    <name evidence="7" type="ORF">NDU88_003674</name>
</gene>
<protein>
    <recommendedName>
        <fullName evidence="6">Strictosidine synthase conserved region domain-containing protein</fullName>
    </recommendedName>
</protein>
<dbReference type="GO" id="GO:0016787">
    <property type="term" value="F:hydrolase activity"/>
    <property type="evidence" value="ECO:0007669"/>
    <property type="project" value="TreeGrafter"/>
</dbReference>
<keyword evidence="5" id="KW-0812">Transmembrane</keyword>
<dbReference type="Gene3D" id="2.120.10.30">
    <property type="entry name" value="TolB, C-terminal domain"/>
    <property type="match status" value="1"/>
</dbReference>
<proteinExistence type="inferred from homology"/>
<dbReference type="Pfam" id="PF20067">
    <property type="entry name" value="SSL_N"/>
    <property type="match status" value="1"/>
</dbReference>
<dbReference type="AlphaFoldDB" id="A0AAV7SGN7"/>
<evidence type="ECO:0000256" key="1">
    <source>
        <dbReference type="ARBA" id="ARBA00009191"/>
    </source>
</evidence>
<evidence type="ECO:0000313" key="8">
    <source>
        <dbReference type="Proteomes" id="UP001066276"/>
    </source>
</evidence>
<keyword evidence="5" id="KW-0472">Membrane</keyword>
<feature type="domain" description="Strictosidine synthase conserved region" evidence="6">
    <location>
        <begin position="199"/>
        <end position="284"/>
    </location>
</feature>